<dbReference type="GO" id="GO:0008324">
    <property type="term" value="F:monoatomic cation transmembrane transporter activity"/>
    <property type="evidence" value="ECO:0007669"/>
    <property type="project" value="InterPro"/>
</dbReference>
<dbReference type="InterPro" id="IPR027469">
    <property type="entry name" value="Cation_efflux_TMD_sf"/>
</dbReference>
<dbReference type="OrthoDB" id="9806522at2"/>
<dbReference type="NCBIfam" id="TIGR01297">
    <property type="entry name" value="CDF"/>
    <property type="match status" value="1"/>
</dbReference>
<name>A0A0J6VZI9_9MYCO</name>
<evidence type="ECO:0000256" key="2">
    <source>
        <dbReference type="ARBA" id="ARBA00022448"/>
    </source>
</evidence>
<sequence length="330" mass="34894">MSAVSNSGPDPASSEAQLESSSGGESTLTVVVALAANFAVAVAKTVAAVISGSASMTAEATHSWADTANQCFLIVANRRSARPPDSERPLGYGREAYVWSLLAAVGLFVVGGTVSVWHGITEIIHGESGPENYLVAYIVLGVAFVLEGSSLLQAFRQLRSEADEYDRELLSHVLDTSDPTTRAVFAEDTAALIGIVIALLGIGLHQLTGDAIWDAIGSILVGLLLGVVAVILIDRNRRFLVGESASPQLRQAAIAQLERMPEVASVRFIRLVFVGPKQLFLVASVDLVGDAVESRIADTLRDLENRLQAEPNIVDAVLTIAEPDALDRLA</sequence>
<protein>
    <submittedName>
        <fullName evidence="9">Zinc transporter ZitB</fullName>
    </submittedName>
</protein>
<evidence type="ECO:0000313" key="9">
    <source>
        <dbReference type="EMBL" id="KMO74888.1"/>
    </source>
</evidence>
<dbReference type="InterPro" id="IPR002524">
    <property type="entry name" value="Cation_efflux"/>
</dbReference>
<dbReference type="GO" id="GO:0016020">
    <property type="term" value="C:membrane"/>
    <property type="evidence" value="ECO:0007669"/>
    <property type="project" value="UniProtKB-SubCell"/>
</dbReference>
<dbReference type="PATRIC" id="fig|1807.14.peg.3202"/>
<dbReference type="InterPro" id="IPR040177">
    <property type="entry name" value="SLC30A9"/>
</dbReference>
<dbReference type="Gene3D" id="1.20.1510.10">
    <property type="entry name" value="Cation efflux protein transmembrane domain"/>
    <property type="match status" value="1"/>
</dbReference>
<evidence type="ECO:0000313" key="10">
    <source>
        <dbReference type="Proteomes" id="UP000036313"/>
    </source>
</evidence>
<feature type="domain" description="Cation efflux protein transmembrane" evidence="8">
    <location>
        <begin position="30"/>
        <end position="234"/>
    </location>
</feature>
<keyword evidence="2" id="KW-0813">Transport</keyword>
<evidence type="ECO:0000256" key="5">
    <source>
        <dbReference type="ARBA" id="ARBA00023136"/>
    </source>
</evidence>
<reference evidence="9 10" key="1">
    <citation type="journal article" date="2015" name="Genome Biol. Evol.">
        <title>Characterization of Three Mycobacterium spp. with Potential Use in Bioremediation by Genome Sequencing and Comparative Genomics.</title>
        <authorList>
            <person name="Das S."/>
            <person name="Pettersson B.M."/>
            <person name="Behra P.R."/>
            <person name="Ramesh M."/>
            <person name="Dasgupta S."/>
            <person name="Bhattacharya A."/>
            <person name="Kirsebom L.A."/>
        </authorList>
    </citation>
    <scope>NUCLEOTIDE SEQUENCE [LARGE SCALE GENOMIC DNA]</scope>
    <source>
        <strain evidence="9 10">DSM 44075</strain>
    </source>
</reference>
<feature type="transmembrane region" description="Helical" evidence="7">
    <location>
        <begin position="211"/>
        <end position="233"/>
    </location>
</feature>
<feature type="transmembrane region" description="Helical" evidence="7">
    <location>
        <begin position="132"/>
        <end position="152"/>
    </location>
</feature>
<dbReference type="GO" id="GO:0006829">
    <property type="term" value="P:zinc ion transport"/>
    <property type="evidence" value="ECO:0007669"/>
    <property type="project" value="InterPro"/>
</dbReference>
<dbReference type="PANTHER" id="PTHR13414">
    <property type="entry name" value="HUEL-CATION TRANSPORTER"/>
    <property type="match status" value="1"/>
</dbReference>
<accession>A0A0J6VZI9</accession>
<comment type="subcellular location">
    <subcellularLocation>
        <location evidence="1">Membrane</location>
        <topology evidence="1">Multi-pass membrane protein</topology>
    </subcellularLocation>
</comment>
<organism evidence="9 10">
    <name type="scientific">Mycolicibacterium obuense</name>
    <dbReference type="NCBI Taxonomy" id="1807"/>
    <lineage>
        <taxon>Bacteria</taxon>
        <taxon>Bacillati</taxon>
        <taxon>Actinomycetota</taxon>
        <taxon>Actinomycetes</taxon>
        <taxon>Mycobacteriales</taxon>
        <taxon>Mycobacteriaceae</taxon>
        <taxon>Mycolicibacterium</taxon>
    </lineage>
</organism>
<dbReference type="InterPro" id="IPR058533">
    <property type="entry name" value="Cation_efflux_TM"/>
</dbReference>
<evidence type="ECO:0000256" key="6">
    <source>
        <dbReference type="SAM" id="MobiDB-lite"/>
    </source>
</evidence>
<dbReference type="AlphaFoldDB" id="A0A0J6VZI9"/>
<feature type="transmembrane region" description="Helical" evidence="7">
    <location>
        <begin position="96"/>
        <end position="120"/>
    </location>
</feature>
<keyword evidence="5 7" id="KW-0472">Membrane</keyword>
<proteinExistence type="predicted"/>
<evidence type="ECO:0000256" key="7">
    <source>
        <dbReference type="SAM" id="Phobius"/>
    </source>
</evidence>
<feature type="region of interest" description="Disordered" evidence="6">
    <location>
        <begin position="1"/>
        <end position="21"/>
    </location>
</feature>
<feature type="transmembrane region" description="Helical" evidence="7">
    <location>
        <begin position="184"/>
        <end position="205"/>
    </location>
</feature>
<dbReference type="RefSeq" id="WP_082133163.1">
    <property type="nucleotide sequence ID" value="NZ_CALTXN010000043.1"/>
</dbReference>
<feature type="transmembrane region" description="Helical" evidence="7">
    <location>
        <begin position="28"/>
        <end position="50"/>
    </location>
</feature>
<comment type="caution">
    <text evidence="9">The sequence shown here is derived from an EMBL/GenBank/DDBJ whole genome shotgun (WGS) entry which is preliminary data.</text>
</comment>
<evidence type="ECO:0000259" key="8">
    <source>
        <dbReference type="Pfam" id="PF01545"/>
    </source>
</evidence>
<keyword evidence="4 7" id="KW-1133">Transmembrane helix</keyword>
<evidence type="ECO:0000256" key="3">
    <source>
        <dbReference type="ARBA" id="ARBA00022692"/>
    </source>
</evidence>
<dbReference type="EMBL" id="JYNU01000018">
    <property type="protein sequence ID" value="KMO74888.1"/>
    <property type="molecule type" value="Genomic_DNA"/>
</dbReference>
<dbReference type="SUPFAM" id="SSF161111">
    <property type="entry name" value="Cation efflux protein transmembrane domain-like"/>
    <property type="match status" value="1"/>
</dbReference>
<evidence type="ECO:0000256" key="1">
    <source>
        <dbReference type="ARBA" id="ARBA00004141"/>
    </source>
</evidence>
<dbReference type="Proteomes" id="UP000036313">
    <property type="component" value="Unassembled WGS sequence"/>
</dbReference>
<gene>
    <name evidence="9" type="primary">zitB</name>
    <name evidence="9" type="ORF">MOBUDSM44075_03181</name>
</gene>
<keyword evidence="3 7" id="KW-0812">Transmembrane</keyword>
<evidence type="ECO:0000256" key="4">
    <source>
        <dbReference type="ARBA" id="ARBA00022989"/>
    </source>
</evidence>
<dbReference type="PANTHER" id="PTHR13414:SF9">
    <property type="entry name" value="PROTON-COUPLED ZINC ANTIPORTER SLC30A9, MITOCHONDRIAL"/>
    <property type="match status" value="1"/>
</dbReference>
<dbReference type="Pfam" id="PF01545">
    <property type="entry name" value="Cation_efflux"/>
    <property type="match status" value="1"/>
</dbReference>